<dbReference type="AlphaFoldDB" id="A0A1H6T994"/>
<dbReference type="GO" id="GO:0005829">
    <property type="term" value="C:cytosol"/>
    <property type="evidence" value="ECO:0007669"/>
    <property type="project" value="TreeGrafter"/>
</dbReference>
<dbReference type="Gene3D" id="1.10.10.10">
    <property type="entry name" value="Winged helix-like DNA-binding domain superfamily/Winged helix DNA-binding domain"/>
    <property type="match status" value="1"/>
</dbReference>
<evidence type="ECO:0000256" key="1">
    <source>
        <dbReference type="ARBA" id="ARBA00009437"/>
    </source>
</evidence>
<dbReference type="STRING" id="1130080.SAMN04488113_11610"/>
<dbReference type="FunFam" id="1.10.10.10:FF:000001">
    <property type="entry name" value="LysR family transcriptional regulator"/>
    <property type="match status" value="1"/>
</dbReference>
<dbReference type="InterPro" id="IPR050950">
    <property type="entry name" value="HTH-type_LysR_regulators"/>
</dbReference>
<dbReference type="SUPFAM" id="SSF46785">
    <property type="entry name" value="Winged helix' DNA-binding domain"/>
    <property type="match status" value="1"/>
</dbReference>
<dbReference type="PANTHER" id="PTHR30419">
    <property type="entry name" value="HTH-TYPE TRANSCRIPTIONAL REGULATOR YBHD"/>
    <property type="match status" value="1"/>
</dbReference>
<evidence type="ECO:0000256" key="4">
    <source>
        <dbReference type="ARBA" id="ARBA00023163"/>
    </source>
</evidence>
<dbReference type="GO" id="GO:0003700">
    <property type="term" value="F:DNA-binding transcription factor activity"/>
    <property type="evidence" value="ECO:0007669"/>
    <property type="project" value="InterPro"/>
</dbReference>
<evidence type="ECO:0000256" key="2">
    <source>
        <dbReference type="ARBA" id="ARBA00023015"/>
    </source>
</evidence>
<organism evidence="6 7">
    <name type="scientific">Alkalibacterium gilvum</name>
    <dbReference type="NCBI Taxonomy" id="1130080"/>
    <lineage>
        <taxon>Bacteria</taxon>
        <taxon>Bacillati</taxon>
        <taxon>Bacillota</taxon>
        <taxon>Bacilli</taxon>
        <taxon>Lactobacillales</taxon>
        <taxon>Carnobacteriaceae</taxon>
        <taxon>Alkalibacterium</taxon>
    </lineage>
</organism>
<dbReference type="Pfam" id="PF00126">
    <property type="entry name" value="HTH_1"/>
    <property type="match status" value="1"/>
</dbReference>
<gene>
    <name evidence="6" type="ORF">SAMN04488113_11610</name>
</gene>
<dbReference type="Pfam" id="PF03466">
    <property type="entry name" value="LysR_substrate"/>
    <property type="match status" value="1"/>
</dbReference>
<dbReference type="RefSeq" id="WP_091634416.1">
    <property type="nucleotide sequence ID" value="NZ_FNYW01000016.1"/>
</dbReference>
<name>A0A1H6T994_9LACT</name>
<dbReference type="SUPFAM" id="SSF53850">
    <property type="entry name" value="Periplasmic binding protein-like II"/>
    <property type="match status" value="1"/>
</dbReference>
<proteinExistence type="inferred from homology"/>
<keyword evidence="7" id="KW-1185">Reference proteome</keyword>
<dbReference type="PANTHER" id="PTHR30419:SF8">
    <property type="entry name" value="NITROGEN ASSIMILATION TRANSCRIPTIONAL ACTIVATOR-RELATED"/>
    <property type="match status" value="1"/>
</dbReference>
<reference evidence="7" key="1">
    <citation type="submission" date="2016-10" db="EMBL/GenBank/DDBJ databases">
        <authorList>
            <person name="Varghese N."/>
            <person name="Submissions S."/>
        </authorList>
    </citation>
    <scope>NUCLEOTIDE SEQUENCE [LARGE SCALE GENOMIC DNA]</scope>
    <source>
        <strain evidence="7">DSM 25751</strain>
    </source>
</reference>
<dbReference type="InterPro" id="IPR005119">
    <property type="entry name" value="LysR_subst-bd"/>
</dbReference>
<keyword evidence="4" id="KW-0804">Transcription</keyword>
<dbReference type="InterPro" id="IPR036388">
    <property type="entry name" value="WH-like_DNA-bd_sf"/>
</dbReference>
<dbReference type="CDD" id="cd05466">
    <property type="entry name" value="PBP2_LTTR_substrate"/>
    <property type="match status" value="1"/>
</dbReference>
<dbReference type="PROSITE" id="PS50931">
    <property type="entry name" value="HTH_LYSR"/>
    <property type="match status" value="1"/>
</dbReference>
<dbReference type="EMBL" id="FNYW01000016">
    <property type="protein sequence ID" value="SEI74704.1"/>
    <property type="molecule type" value="Genomic_DNA"/>
</dbReference>
<dbReference type="InterPro" id="IPR000847">
    <property type="entry name" value="LysR_HTH_N"/>
</dbReference>
<accession>A0A1H6T994</accession>
<dbReference type="OrthoDB" id="9803735at2"/>
<evidence type="ECO:0000313" key="7">
    <source>
        <dbReference type="Proteomes" id="UP000198564"/>
    </source>
</evidence>
<dbReference type="PRINTS" id="PR00039">
    <property type="entry name" value="HTHLYSR"/>
</dbReference>
<keyword evidence="3 6" id="KW-0238">DNA-binding</keyword>
<dbReference type="Gene3D" id="3.40.190.290">
    <property type="match status" value="1"/>
</dbReference>
<comment type="similarity">
    <text evidence="1">Belongs to the LysR transcriptional regulatory family.</text>
</comment>
<evidence type="ECO:0000256" key="3">
    <source>
        <dbReference type="ARBA" id="ARBA00023125"/>
    </source>
</evidence>
<evidence type="ECO:0000259" key="5">
    <source>
        <dbReference type="PROSITE" id="PS50931"/>
    </source>
</evidence>
<keyword evidence="2" id="KW-0805">Transcription regulation</keyword>
<feature type="domain" description="HTH lysR-type" evidence="5">
    <location>
        <begin position="1"/>
        <end position="58"/>
    </location>
</feature>
<dbReference type="GO" id="GO:0003677">
    <property type="term" value="F:DNA binding"/>
    <property type="evidence" value="ECO:0007669"/>
    <property type="project" value="UniProtKB-KW"/>
</dbReference>
<dbReference type="InterPro" id="IPR036390">
    <property type="entry name" value="WH_DNA-bd_sf"/>
</dbReference>
<dbReference type="Proteomes" id="UP000198564">
    <property type="component" value="Unassembled WGS sequence"/>
</dbReference>
<sequence length="295" mass="34029">MEIRQLKYFIAIVEAKSYSRAAESLFVTQPTLSLSMQKLEKEFDIKLFNQSQNGLQLTDSGMFLYENGMDIVHDFDYLVNHMHSQKQHTKESIRIGLTVLSAMQFMKHISQFIANNQNVEVRLIQNGSHKLQKMLADGEIDFGILSFPLVEPSIELLPLKNTSIEGYNVSVVMPSSNPLSDRDSVSFKDLKNETFISLSNDYMLGNLTEEQSFKFGFNDQIVFIEDDWKVLLHSLENFNAVVLLPSEFKEYDDTPNLSWVPLEDRSNYYPIGIARRKDMIVTDTYHQFIEAIKKN</sequence>
<evidence type="ECO:0000313" key="6">
    <source>
        <dbReference type="EMBL" id="SEI74704.1"/>
    </source>
</evidence>
<protein>
    <submittedName>
        <fullName evidence="6">DNA-binding transcriptional regulator, LysR family</fullName>
    </submittedName>
</protein>